<dbReference type="AlphaFoldDB" id="A0A484NWM4"/>
<reference evidence="9" key="1">
    <citation type="submission" date="2019-03" db="EMBL/GenBank/DDBJ databases">
        <authorList>
            <person name="Danneels B."/>
        </authorList>
    </citation>
    <scope>NUCLEOTIDE SEQUENCE</scope>
</reference>
<sequence>MPRSKTLPDRSEEQTWVVSPKAADATTPENWGMRRLAVPPRRVESNRERRAGKPVNFDDLPDSASTMFEDLERRLEQHVGANDLVPAYWLEQGAARSRTVCKVDASGQDYRGRSGAWSGTGFLVAPGILCTNHHVINSRDVADRARALFDFAATPEGGVRKVATYALRPDTLFWTSPVVEDGGLDVTFVAVEGDPGETFGSNQILRQSFAAAEMDKLNIVQHPGGRLKEVALRDNTLVFQDARVVHYRSDTETGSSGAPVYNDAWELLALHHAASPDGNANEGIKFSAITCAIEQDAERGDTHARQIMEIFRGTDELMGFFGALGREVNAAACGLERVADAYEGGNQDLDIGFWNVEWFNRRWQDKLDAVARVVIEMNLDVWVFVESSEEATRALAEHLAANYAGTWEVLASQDAPSSQQITTVLWNTATVSVAAKPWPETVRRWLDVDSRAFGELGLEAVHGRVFDRYPARYEISVEIGGTRAAANLVPVHLKARDEGSLRRRMAARLLAEAIAEVSRQEGEEGDWIIGGDFNATLDSGDLDALADAGLLPMSARDAQTGQITYIKAPYASLIDHVYVSPNLAAVDDEDFVIVALDRSIDRFLDVSDHRPILLRLAANPQSRSAAPPDSGLSEEERGRLVRGLAANRPARAGRPGRAEQGTDQPYYDAGADDVACDAYWVDTNPESADFTQRVRQILRDTHTQPLSYKPSTHLYPWVDLRPNGKVRSIYSGFEADPEFFIAADLEMDRRRESARETLRSGGLEMHSDGLEALLEAEFAYNCEHVVPQSWFNKREPMRGDLHHLFACEPRCNSFRSNFPYAAHELERTMEDCGRVEDQTFEPKGGKGAVARATLYFLLRYGGTPVTRYAGEGLDTLLAWHAQFAPDEWEHHRNAAIQAMQGNRNPLIDHPAWADALVFDARERLRVG</sequence>
<dbReference type="InterPro" id="IPR009003">
    <property type="entry name" value="Peptidase_S1_PA"/>
</dbReference>
<keyword evidence="3" id="KW-0540">Nuclease</keyword>
<accession>A0A484NWM4</accession>
<dbReference type="InterPro" id="IPR036691">
    <property type="entry name" value="Endo/exonu/phosph_ase_sf"/>
</dbReference>
<keyword evidence="9" id="KW-0255">Endonuclease</keyword>
<dbReference type="SUPFAM" id="SSF54060">
    <property type="entry name" value="His-Me finger endonucleases"/>
    <property type="match status" value="1"/>
</dbReference>
<dbReference type="SUPFAM" id="SSF50494">
    <property type="entry name" value="Trypsin-like serine proteases"/>
    <property type="match status" value="1"/>
</dbReference>
<dbReference type="Pfam" id="PF04231">
    <property type="entry name" value="Endonuclease_1"/>
    <property type="match status" value="1"/>
</dbReference>
<organism evidence="9">
    <name type="scientific">plant metagenome</name>
    <dbReference type="NCBI Taxonomy" id="1297885"/>
    <lineage>
        <taxon>unclassified sequences</taxon>
        <taxon>metagenomes</taxon>
        <taxon>organismal metagenomes</taxon>
    </lineage>
</organism>
<comment type="similarity">
    <text evidence="1">Belongs to the peptidase S1B family.</text>
</comment>
<feature type="compositionally biased region" description="Low complexity" evidence="7">
    <location>
        <begin position="643"/>
        <end position="655"/>
    </location>
</feature>
<keyword evidence="2" id="KW-0645">Protease</keyword>
<dbReference type="PANTHER" id="PTHR33607:SF2">
    <property type="entry name" value="ENDONUCLEASE-1"/>
    <property type="match status" value="1"/>
</dbReference>
<keyword evidence="5" id="KW-0378">Hydrolase</keyword>
<dbReference type="InterPro" id="IPR043504">
    <property type="entry name" value="Peptidase_S1_PA_chymotrypsin"/>
</dbReference>
<dbReference type="Gene3D" id="3.60.10.10">
    <property type="entry name" value="Endonuclease/exonuclease/phosphatase"/>
    <property type="match status" value="1"/>
</dbReference>
<dbReference type="InterPro" id="IPR005135">
    <property type="entry name" value="Endo/exonuclease/phosphatase"/>
</dbReference>
<dbReference type="PRINTS" id="PR00839">
    <property type="entry name" value="V8PROTEASE"/>
</dbReference>
<evidence type="ECO:0000256" key="6">
    <source>
        <dbReference type="ARBA" id="ARBA00022825"/>
    </source>
</evidence>
<dbReference type="GO" id="GO:0008236">
    <property type="term" value="F:serine-type peptidase activity"/>
    <property type="evidence" value="ECO:0007669"/>
    <property type="project" value="UniProtKB-KW"/>
</dbReference>
<dbReference type="Gene3D" id="2.40.10.10">
    <property type="entry name" value="Trypsin-like serine proteases"/>
    <property type="match status" value="2"/>
</dbReference>
<evidence type="ECO:0000256" key="2">
    <source>
        <dbReference type="ARBA" id="ARBA00022670"/>
    </source>
</evidence>
<dbReference type="Pfam" id="PF13365">
    <property type="entry name" value="Trypsin_2"/>
    <property type="match status" value="1"/>
</dbReference>
<dbReference type="InterPro" id="IPR044925">
    <property type="entry name" value="His-Me_finger_sf"/>
</dbReference>
<dbReference type="GO" id="GO:0004519">
    <property type="term" value="F:endonuclease activity"/>
    <property type="evidence" value="ECO:0007669"/>
    <property type="project" value="UniProtKB-KW"/>
</dbReference>
<dbReference type="GO" id="GO:0006508">
    <property type="term" value="P:proteolysis"/>
    <property type="evidence" value="ECO:0007669"/>
    <property type="project" value="UniProtKB-KW"/>
</dbReference>
<gene>
    <name evidence="9" type="ORF">AMP9_0485</name>
</gene>
<dbReference type="EMBL" id="CAADHY010000008">
    <property type="protein sequence ID" value="VFR16970.1"/>
    <property type="molecule type" value="Genomic_DNA"/>
</dbReference>
<evidence type="ECO:0000256" key="7">
    <source>
        <dbReference type="SAM" id="MobiDB-lite"/>
    </source>
</evidence>
<feature type="region of interest" description="Disordered" evidence="7">
    <location>
        <begin position="643"/>
        <end position="666"/>
    </location>
</feature>
<evidence type="ECO:0000259" key="8">
    <source>
        <dbReference type="Pfam" id="PF03372"/>
    </source>
</evidence>
<evidence type="ECO:0000256" key="5">
    <source>
        <dbReference type="ARBA" id="ARBA00022801"/>
    </source>
</evidence>
<dbReference type="SUPFAM" id="SSF56219">
    <property type="entry name" value="DNase I-like"/>
    <property type="match status" value="1"/>
</dbReference>
<dbReference type="InterPro" id="IPR008256">
    <property type="entry name" value="Peptidase_S1B"/>
</dbReference>
<name>A0A484NWM4_9ZZZZ</name>
<feature type="compositionally biased region" description="Basic and acidic residues" evidence="7">
    <location>
        <begin position="1"/>
        <end position="13"/>
    </location>
</feature>
<feature type="domain" description="Endonuclease/exonuclease/phosphatase" evidence="8">
    <location>
        <begin position="354"/>
        <end position="609"/>
    </location>
</feature>
<proteinExistence type="inferred from homology"/>
<dbReference type="InterPro" id="IPR007346">
    <property type="entry name" value="Endonuclease-I"/>
</dbReference>
<keyword evidence="4" id="KW-0732">Signal</keyword>
<dbReference type="PANTHER" id="PTHR33607">
    <property type="entry name" value="ENDONUCLEASE-1"/>
    <property type="match status" value="1"/>
</dbReference>
<evidence type="ECO:0000256" key="3">
    <source>
        <dbReference type="ARBA" id="ARBA00022722"/>
    </source>
</evidence>
<protein>
    <submittedName>
        <fullName evidence="9">Endonuclease I</fullName>
    </submittedName>
</protein>
<evidence type="ECO:0000256" key="1">
    <source>
        <dbReference type="ARBA" id="ARBA00008764"/>
    </source>
</evidence>
<dbReference type="Pfam" id="PF03372">
    <property type="entry name" value="Exo_endo_phos"/>
    <property type="match status" value="1"/>
</dbReference>
<evidence type="ECO:0000313" key="9">
    <source>
        <dbReference type="EMBL" id="VFR16970.1"/>
    </source>
</evidence>
<evidence type="ECO:0000256" key="4">
    <source>
        <dbReference type="ARBA" id="ARBA00022729"/>
    </source>
</evidence>
<keyword evidence="6" id="KW-0720">Serine protease</keyword>
<feature type="region of interest" description="Disordered" evidence="7">
    <location>
        <begin position="1"/>
        <end position="28"/>
    </location>
</feature>